<dbReference type="Pfam" id="PF00076">
    <property type="entry name" value="RRM_1"/>
    <property type="match status" value="3"/>
</dbReference>
<dbReference type="Proteomes" id="UP001049176">
    <property type="component" value="Chromosome 8"/>
</dbReference>
<dbReference type="SUPFAM" id="SSF54928">
    <property type="entry name" value="RNA-binding domain, RBD"/>
    <property type="match status" value="2"/>
</dbReference>
<feature type="compositionally biased region" description="Basic and acidic residues" evidence="4">
    <location>
        <begin position="707"/>
        <end position="718"/>
    </location>
</feature>
<protein>
    <recommendedName>
        <fullName evidence="5">RRM domain-containing protein</fullName>
    </recommendedName>
</protein>
<feature type="domain" description="RRM" evidence="5">
    <location>
        <begin position="397"/>
        <end position="472"/>
    </location>
</feature>
<sequence>MLQPAGDEVWLPLIDAKEKSSDMNSAQDMLELLALYERAEGDYLSIPLLKRHLEFIFSRYEAYATENNEKPEEFGEMFSIDWTRLNMTDVKKGTGHLTESHLLWDQLQEWESELLGSASAAERPALTMNLQALLLDRMKQPHSTSDNTFQVYSTFTTNYKPPEQYESLMVAASKSRSQAVKGFQRREAFETELKNSGYSLEAYSRYAFHERRAKNVDLLLMSTIYERAIAEGAKRRFHEEAGAESALRSFWCGYLDTLRVNNADETTQLNVVRRATRSVPGCGEVWARYIRFLESVDTQNLDLGNDNVPDIYVLQSDIEQIIPVVLARAGYEKRRIEGGTSDDETLTTGRPKLLNYPIRLLRLWSFLIGCDSVPAALTKDKKRIRGNEVAVHLAWQSTLYITKFPESADDPCIRKLFGKYETIFDVRWPSKKFKNTRRFCYLQYTSPTSAQSALELHELEPGLRMKVFISNPERRKERTDHDANEREIYVAGLNRSSTEYGSVEEVRLATDAKNQSKGFAFIEFEEMRDAQQALEANNQDLKNRRIAVTLADPRVKGRNAKFDKDTGPGEKAEAKNRSVRIRNLPSSTQEGLLQQAIEKVAPVKRLEVFADKNEALVELESIADAGKLLLRAEPLVFNGNTLSLSEEATSEQAQSSNTFVPRSAVSRPKAGLGHKRRMPVAISRDTQSQSDMQPTSNPASGGGTGKGQDDFRKMLEGK</sequence>
<evidence type="ECO:0000313" key="6">
    <source>
        <dbReference type="EMBL" id="KAG7088223.1"/>
    </source>
</evidence>
<evidence type="ECO:0000313" key="7">
    <source>
        <dbReference type="Proteomes" id="UP001049176"/>
    </source>
</evidence>
<feature type="domain" description="RRM" evidence="5">
    <location>
        <begin position="577"/>
        <end position="649"/>
    </location>
</feature>
<feature type="domain" description="RRM" evidence="5">
    <location>
        <begin position="465"/>
        <end position="553"/>
    </location>
</feature>
<gene>
    <name evidence="6" type="ORF">E1B28_012240</name>
</gene>
<keyword evidence="7" id="KW-1185">Reference proteome</keyword>
<dbReference type="InterPro" id="IPR000504">
    <property type="entry name" value="RRM_dom"/>
</dbReference>
<name>A0A9P7RRS8_9AGAR</name>
<dbReference type="CDD" id="cd00590">
    <property type="entry name" value="RRM_SF"/>
    <property type="match status" value="1"/>
</dbReference>
<dbReference type="Gene3D" id="3.30.70.330">
    <property type="match status" value="3"/>
</dbReference>
<dbReference type="KEGG" id="more:E1B28_012240"/>
<accession>A0A9P7RRS8</accession>
<dbReference type="AlphaFoldDB" id="A0A9P7RRS8"/>
<comment type="caution">
    <text evidence="6">The sequence shown here is derived from an EMBL/GenBank/DDBJ whole genome shotgun (WGS) entry which is preliminary data.</text>
</comment>
<dbReference type="InterPro" id="IPR011990">
    <property type="entry name" value="TPR-like_helical_dom_sf"/>
</dbReference>
<dbReference type="OrthoDB" id="360390at2759"/>
<evidence type="ECO:0000259" key="5">
    <source>
        <dbReference type="PROSITE" id="PS50102"/>
    </source>
</evidence>
<evidence type="ECO:0000256" key="4">
    <source>
        <dbReference type="SAM" id="MobiDB-lite"/>
    </source>
</evidence>
<proteinExistence type="predicted"/>
<dbReference type="InterPro" id="IPR012677">
    <property type="entry name" value="Nucleotide-bd_a/b_plait_sf"/>
</dbReference>
<dbReference type="SMART" id="SM00360">
    <property type="entry name" value="RRM"/>
    <property type="match status" value="3"/>
</dbReference>
<evidence type="ECO:0000256" key="3">
    <source>
        <dbReference type="PROSITE-ProRule" id="PRU00176"/>
    </source>
</evidence>
<dbReference type="InterPro" id="IPR035979">
    <property type="entry name" value="RBD_domain_sf"/>
</dbReference>
<feature type="compositionally biased region" description="Low complexity" evidence="4">
    <location>
        <begin position="645"/>
        <end position="656"/>
    </location>
</feature>
<organism evidence="6 7">
    <name type="scientific">Marasmius oreades</name>
    <name type="common">fairy-ring Marasmius</name>
    <dbReference type="NCBI Taxonomy" id="181124"/>
    <lineage>
        <taxon>Eukaryota</taxon>
        <taxon>Fungi</taxon>
        <taxon>Dikarya</taxon>
        <taxon>Basidiomycota</taxon>
        <taxon>Agaricomycotina</taxon>
        <taxon>Agaricomycetes</taxon>
        <taxon>Agaricomycetidae</taxon>
        <taxon>Agaricales</taxon>
        <taxon>Marasmiineae</taxon>
        <taxon>Marasmiaceae</taxon>
        <taxon>Marasmius</taxon>
    </lineage>
</organism>
<dbReference type="PROSITE" id="PS50102">
    <property type="entry name" value="RRM"/>
    <property type="match status" value="3"/>
</dbReference>
<evidence type="ECO:0000256" key="2">
    <source>
        <dbReference type="ARBA" id="ARBA00022884"/>
    </source>
</evidence>
<feature type="region of interest" description="Disordered" evidence="4">
    <location>
        <begin position="645"/>
        <end position="718"/>
    </location>
</feature>
<dbReference type="GO" id="GO:0003723">
    <property type="term" value="F:RNA binding"/>
    <property type="evidence" value="ECO:0007669"/>
    <property type="project" value="UniProtKB-UniRule"/>
</dbReference>
<dbReference type="Gene3D" id="1.25.40.10">
    <property type="entry name" value="Tetratricopeptide repeat domain"/>
    <property type="match status" value="1"/>
</dbReference>
<keyword evidence="2 3" id="KW-0694">RNA-binding</keyword>
<dbReference type="GeneID" id="66081315"/>
<dbReference type="EMBL" id="CM032188">
    <property type="protein sequence ID" value="KAG7088223.1"/>
    <property type="molecule type" value="Genomic_DNA"/>
</dbReference>
<dbReference type="RefSeq" id="XP_043004694.1">
    <property type="nucleotide sequence ID" value="XM_043157327.1"/>
</dbReference>
<keyword evidence="1" id="KW-0677">Repeat</keyword>
<evidence type="ECO:0000256" key="1">
    <source>
        <dbReference type="ARBA" id="ARBA00022737"/>
    </source>
</evidence>
<reference evidence="6" key="1">
    <citation type="journal article" date="2021" name="Genome Biol. Evol.">
        <title>The assembled and annotated genome of the fairy-ring fungus Marasmius oreades.</title>
        <authorList>
            <person name="Hiltunen M."/>
            <person name="Ament-Velasquez S.L."/>
            <person name="Johannesson H."/>
        </authorList>
    </citation>
    <scope>NUCLEOTIDE SEQUENCE</scope>
    <source>
        <strain evidence="6">03SP1</strain>
    </source>
</reference>
<dbReference type="PANTHER" id="PTHR24012">
    <property type="entry name" value="RNA BINDING PROTEIN"/>
    <property type="match status" value="1"/>
</dbReference>
<feature type="compositionally biased region" description="Polar residues" evidence="4">
    <location>
        <begin position="684"/>
        <end position="699"/>
    </location>
</feature>